<dbReference type="EMBL" id="VCHQ01000026">
    <property type="protein sequence ID" value="TLV11624.1"/>
    <property type="molecule type" value="Genomic_DNA"/>
</dbReference>
<sequence length="140" mass="15922">MTESQLQVEKLLQHFAAGSTEPLHLKEGVCALCHEQGQEAAVLEVPEHSDSLLLHCHLFEADEQIYPLLLQLNFEMGAMRGCWLALDEHNAIRLCYQQPLRQLDESVFSHMLNGFITQTVEVREFISDLLNRHATLKAEA</sequence>
<comment type="caution">
    <text evidence="3">The sequence shown here is derived from an EMBL/GenBank/DDBJ whole genome shotgun (WGS) entry which is preliminary data.</text>
</comment>
<proteinExistence type="inferred from homology"/>
<keyword evidence="4" id="KW-1185">Reference proteome</keyword>
<dbReference type="SUPFAM" id="SSF69635">
    <property type="entry name" value="Type III secretory system chaperone-like"/>
    <property type="match status" value="1"/>
</dbReference>
<evidence type="ECO:0000256" key="1">
    <source>
        <dbReference type="ARBA" id="ARBA00093771"/>
    </source>
</evidence>
<dbReference type="Pfam" id="PF05932">
    <property type="entry name" value="CesT"/>
    <property type="match status" value="1"/>
</dbReference>
<protein>
    <recommendedName>
        <fullName evidence="2">Tir chaperone</fullName>
    </recommendedName>
</protein>
<dbReference type="GO" id="GO:0030254">
    <property type="term" value="P:protein secretion by the type III secretion system"/>
    <property type="evidence" value="ECO:0007669"/>
    <property type="project" value="InterPro"/>
</dbReference>
<accession>A0A5R9LDH1</accession>
<organism evidence="3 4">
    <name type="scientific">Klebsiella indica</name>
    <dbReference type="NCBI Taxonomy" id="2582917"/>
    <lineage>
        <taxon>Bacteria</taxon>
        <taxon>Pseudomonadati</taxon>
        <taxon>Pseudomonadota</taxon>
        <taxon>Gammaproteobacteria</taxon>
        <taxon>Enterobacterales</taxon>
        <taxon>Enterobacteriaceae</taxon>
        <taxon>Klebsiella/Raoultella group</taxon>
        <taxon>Klebsiella</taxon>
    </lineage>
</organism>
<dbReference type="CDD" id="cd17024">
    <property type="entry name" value="T3SC_IA_DspF-like"/>
    <property type="match status" value="1"/>
</dbReference>
<comment type="similarity">
    <text evidence="1">Belongs to the CesT/SycH chaperone family.</text>
</comment>
<reference evidence="3 4" key="1">
    <citation type="submission" date="2019-05" db="EMBL/GenBank/DDBJ databases">
        <title>Genome sequence of Klebsiella sp strain TOUT106.</title>
        <authorList>
            <person name="Rahi P."/>
            <person name="Chaudhari D."/>
        </authorList>
    </citation>
    <scope>NUCLEOTIDE SEQUENCE [LARGE SCALE GENOMIC DNA]</scope>
    <source>
        <strain evidence="3 4">TOUT106</strain>
    </source>
</reference>
<evidence type="ECO:0000313" key="3">
    <source>
        <dbReference type="EMBL" id="TLV11624.1"/>
    </source>
</evidence>
<evidence type="ECO:0000313" key="4">
    <source>
        <dbReference type="Proteomes" id="UP000307430"/>
    </source>
</evidence>
<dbReference type="RefSeq" id="WP_138362291.1">
    <property type="nucleotide sequence ID" value="NZ_JBCIVH010000027.1"/>
</dbReference>
<evidence type="ECO:0000256" key="2">
    <source>
        <dbReference type="ARBA" id="ARBA00093795"/>
    </source>
</evidence>
<dbReference type="Gene3D" id="3.30.1460.10">
    <property type="match status" value="1"/>
</dbReference>
<dbReference type="AlphaFoldDB" id="A0A5R9LDH1"/>
<dbReference type="InterPro" id="IPR010261">
    <property type="entry name" value="Tir_chaperone"/>
</dbReference>
<gene>
    <name evidence="3" type="ORF">FE839_18790</name>
</gene>
<name>A0A5R9LDH1_9ENTR</name>
<dbReference type="Proteomes" id="UP000307430">
    <property type="component" value="Unassembled WGS sequence"/>
</dbReference>